<dbReference type="AlphaFoldDB" id="A0AA49FJT6"/>
<evidence type="ECO:0000313" key="2">
    <source>
        <dbReference type="EMBL" id="WIM05167.1"/>
    </source>
</evidence>
<protein>
    <submittedName>
        <fullName evidence="2">Type II toxin-antitoxin system RelE/ParE family toxin</fullName>
    </submittedName>
</protein>
<dbReference type="EMBL" id="CP107246">
    <property type="protein sequence ID" value="WIM05167.1"/>
    <property type="molecule type" value="Genomic_DNA"/>
</dbReference>
<proteinExistence type="predicted"/>
<dbReference type="Gene3D" id="3.30.2310.20">
    <property type="entry name" value="RelE-like"/>
    <property type="match status" value="1"/>
</dbReference>
<evidence type="ECO:0000256" key="1">
    <source>
        <dbReference type="ARBA" id="ARBA00022649"/>
    </source>
</evidence>
<gene>
    <name evidence="2" type="ORF">OHM77_10730</name>
</gene>
<dbReference type="Proteomes" id="UP001234916">
    <property type="component" value="Chromosome"/>
</dbReference>
<dbReference type="Pfam" id="PF05016">
    <property type="entry name" value="ParE_toxin"/>
    <property type="match status" value="1"/>
</dbReference>
<sequence>MKPARFHPEAEVELTSEAKYYEERSPGLGKRFIQEVQAAIQLISTFPKIGAPHKYGTRRVFPRKFPFSIVYQELALELVILAIAPFPRKPAYWRGRKSGG</sequence>
<dbReference type="KEGG" id="npv:OHM77_10730"/>
<name>A0AA49FJT6_9PROT</name>
<dbReference type="InterPro" id="IPR035093">
    <property type="entry name" value="RelE/ParE_toxin_dom_sf"/>
</dbReference>
<reference evidence="2" key="1">
    <citation type="journal article" date="2023" name="Nat. Microbiol.">
        <title>Enrichment and characterization of a nitric oxide-reducing microbial community in a continuous bioreactor.</title>
        <authorList>
            <person name="Garrido-Amador P."/>
            <person name="Stortenbeker N."/>
            <person name="Wessels H.J.C.T."/>
            <person name="Speth D.R."/>
            <person name="Garcia-Heredia I."/>
            <person name="Kartal B."/>
        </authorList>
    </citation>
    <scope>NUCLEOTIDE SEQUENCE</scope>
    <source>
        <strain evidence="2">MAG1</strain>
    </source>
</reference>
<dbReference type="InterPro" id="IPR007712">
    <property type="entry name" value="RelE/ParE_toxin"/>
</dbReference>
<accession>A0AA49FJT6</accession>
<organism evidence="2">
    <name type="scientific">Candidatus Nitricoxidivorans perseverans</name>
    <dbReference type="NCBI Taxonomy" id="2975601"/>
    <lineage>
        <taxon>Bacteria</taxon>
        <taxon>Pseudomonadati</taxon>
        <taxon>Pseudomonadota</taxon>
        <taxon>Betaproteobacteria</taxon>
        <taxon>Nitrosomonadales</taxon>
        <taxon>Sterolibacteriaceae</taxon>
        <taxon>Candidatus Nitricoxidivorans</taxon>
    </lineage>
</organism>
<keyword evidence="1" id="KW-1277">Toxin-antitoxin system</keyword>